<sequence length="43" mass="5134">MRKKQVVRVEQFNWSNQKPQVAQGAERFLFRGVFNASRITRQP</sequence>
<comment type="caution">
    <text evidence="1">The sequence shown here is derived from an EMBL/GenBank/DDBJ whole genome shotgun (WGS) entry which is preliminary data.</text>
</comment>
<evidence type="ECO:0000313" key="1">
    <source>
        <dbReference type="EMBL" id="MFB9572293.1"/>
    </source>
</evidence>
<dbReference type="RefSeq" id="WP_266981277.1">
    <property type="nucleotide sequence ID" value="NZ_BAAAXD010000007.1"/>
</dbReference>
<keyword evidence="2" id="KW-1185">Reference proteome</keyword>
<proteinExistence type="predicted"/>
<accession>A0ABV5R363</accession>
<gene>
    <name evidence="1" type="ORF">ACFFTL_08135</name>
</gene>
<dbReference type="EMBL" id="JBHMCG010000037">
    <property type="protein sequence ID" value="MFB9572293.1"/>
    <property type="molecule type" value="Genomic_DNA"/>
</dbReference>
<reference evidence="1 2" key="1">
    <citation type="submission" date="2024-09" db="EMBL/GenBank/DDBJ databases">
        <authorList>
            <person name="Sun Q."/>
            <person name="Mori K."/>
        </authorList>
    </citation>
    <scope>NUCLEOTIDE SEQUENCE [LARGE SCALE GENOMIC DNA]</scope>
    <source>
        <strain evidence="1 2">JCM 3331</strain>
    </source>
</reference>
<dbReference type="Proteomes" id="UP001589710">
    <property type="component" value="Unassembled WGS sequence"/>
</dbReference>
<protein>
    <submittedName>
        <fullName evidence="1">Uncharacterized protein</fullName>
    </submittedName>
</protein>
<organism evidence="1 2">
    <name type="scientific">Streptomyces yanii</name>
    <dbReference type="NCBI Taxonomy" id="78510"/>
    <lineage>
        <taxon>Bacteria</taxon>
        <taxon>Bacillati</taxon>
        <taxon>Actinomycetota</taxon>
        <taxon>Actinomycetes</taxon>
        <taxon>Kitasatosporales</taxon>
        <taxon>Streptomycetaceae</taxon>
        <taxon>Streptomyces</taxon>
    </lineage>
</organism>
<evidence type="ECO:0000313" key="2">
    <source>
        <dbReference type="Proteomes" id="UP001589710"/>
    </source>
</evidence>
<name>A0ABV5R363_9ACTN</name>